<protein>
    <submittedName>
        <fullName evidence="1">Uncharacterized protein</fullName>
    </submittedName>
</protein>
<name>A0A0F9I9E7_9ZZZZ</name>
<reference evidence="1" key="1">
    <citation type="journal article" date="2015" name="Nature">
        <title>Complex archaea that bridge the gap between prokaryotes and eukaryotes.</title>
        <authorList>
            <person name="Spang A."/>
            <person name="Saw J.H."/>
            <person name="Jorgensen S.L."/>
            <person name="Zaremba-Niedzwiedzka K."/>
            <person name="Martijn J."/>
            <person name="Lind A.E."/>
            <person name="van Eijk R."/>
            <person name="Schleper C."/>
            <person name="Guy L."/>
            <person name="Ettema T.J."/>
        </authorList>
    </citation>
    <scope>NUCLEOTIDE SEQUENCE</scope>
</reference>
<dbReference type="InterPro" id="IPR003789">
    <property type="entry name" value="Asn/Gln_tRNA_amidoTrase-B-like"/>
</dbReference>
<proteinExistence type="predicted"/>
<dbReference type="AlphaFoldDB" id="A0A0F9I9E7"/>
<sequence length="90" mass="10114">MIFLSKESKPILNDDSEAKSYEQLHAKIISNLITQTGFRLVKFYGRPINAIGISPEQVSVMAHLVMADIITVKTAHLAFELVCKVERARQ</sequence>
<dbReference type="SUPFAM" id="SSF89095">
    <property type="entry name" value="GatB/YqeY motif"/>
    <property type="match status" value="1"/>
</dbReference>
<gene>
    <name evidence="1" type="ORF">LCGC14_1968470</name>
</gene>
<evidence type="ECO:0000313" key="1">
    <source>
        <dbReference type="EMBL" id="KKL84062.1"/>
    </source>
</evidence>
<dbReference type="GO" id="GO:0016884">
    <property type="term" value="F:carbon-nitrogen ligase activity, with glutamine as amido-N-donor"/>
    <property type="evidence" value="ECO:0007669"/>
    <property type="project" value="InterPro"/>
</dbReference>
<comment type="caution">
    <text evidence="1">The sequence shown here is derived from an EMBL/GenBank/DDBJ whole genome shotgun (WGS) entry which is preliminary data.</text>
</comment>
<accession>A0A0F9I9E7</accession>
<organism evidence="1">
    <name type="scientific">marine sediment metagenome</name>
    <dbReference type="NCBI Taxonomy" id="412755"/>
    <lineage>
        <taxon>unclassified sequences</taxon>
        <taxon>metagenomes</taxon>
        <taxon>ecological metagenomes</taxon>
    </lineage>
</organism>
<dbReference type="EMBL" id="LAZR01021806">
    <property type="protein sequence ID" value="KKL84062.1"/>
    <property type="molecule type" value="Genomic_DNA"/>
</dbReference>